<dbReference type="RefSeq" id="XP_014148110.1">
    <property type="nucleotide sequence ID" value="XM_014292635.1"/>
</dbReference>
<name>A0A0L0FDS0_9EUKA</name>
<dbReference type="GO" id="GO:0003729">
    <property type="term" value="F:mRNA binding"/>
    <property type="evidence" value="ECO:0007669"/>
    <property type="project" value="TreeGrafter"/>
</dbReference>
<dbReference type="Pfam" id="PF09090">
    <property type="entry name" value="MIF4G_like_2"/>
    <property type="match status" value="1"/>
</dbReference>
<proteinExistence type="predicted"/>
<dbReference type="GO" id="GO:0000184">
    <property type="term" value="P:nuclear-transcribed mRNA catabolic process, nonsense-mediated decay"/>
    <property type="evidence" value="ECO:0007669"/>
    <property type="project" value="TreeGrafter"/>
</dbReference>
<dbReference type="eggNOG" id="KOG1104">
    <property type="taxonomic scope" value="Eukaryota"/>
</dbReference>
<evidence type="ECO:0000313" key="2">
    <source>
        <dbReference type="EMBL" id="KNC74208.1"/>
    </source>
</evidence>
<evidence type="ECO:0000313" key="3">
    <source>
        <dbReference type="Proteomes" id="UP000054560"/>
    </source>
</evidence>
<dbReference type="PANTHER" id="PTHR12412:SF2">
    <property type="entry name" value="NUCLEAR CAP-BINDING PROTEIN SUBUNIT 1"/>
    <property type="match status" value="1"/>
</dbReference>
<evidence type="ECO:0000259" key="1">
    <source>
        <dbReference type="Pfam" id="PF09090"/>
    </source>
</evidence>
<dbReference type="AlphaFoldDB" id="A0A0L0FDS0"/>
<protein>
    <recommendedName>
        <fullName evidence="1">MIF4G-like type 2 domain-containing protein</fullName>
    </recommendedName>
</protein>
<dbReference type="GO" id="GO:0006406">
    <property type="term" value="P:mRNA export from nucleus"/>
    <property type="evidence" value="ECO:0007669"/>
    <property type="project" value="InterPro"/>
</dbReference>
<dbReference type="OrthoDB" id="10252707at2759"/>
<feature type="domain" description="MIF4G-like type 2" evidence="1">
    <location>
        <begin position="28"/>
        <end position="116"/>
    </location>
</feature>
<dbReference type="GeneID" id="25913742"/>
<dbReference type="InterPro" id="IPR027159">
    <property type="entry name" value="CBP80"/>
</dbReference>
<accession>A0A0L0FDS0</accession>
<dbReference type="SUPFAM" id="SSF48371">
    <property type="entry name" value="ARM repeat"/>
    <property type="match status" value="1"/>
</dbReference>
<reference evidence="2 3" key="1">
    <citation type="submission" date="2011-02" db="EMBL/GenBank/DDBJ databases">
        <title>The Genome Sequence of Sphaeroforma arctica JP610.</title>
        <authorList>
            <consortium name="The Broad Institute Genome Sequencing Platform"/>
            <person name="Russ C."/>
            <person name="Cuomo C."/>
            <person name="Young S.K."/>
            <person name="Zeng Q."/>
            <person name="Gargeya S."/>
            <person name="Alvarado L."/>
            <person name="Berlin A."/>
            <person name="Chapman S.B."/>
            <person name="Chen Z."/>
            <person name="Freedman E."/>
            <person name="Gellesch M."/>
            <person name="Goldberg J."/>
            <person name="Griggs A."/>
            <person name="Gujja S."/>
            <person name="Heilman E."/>
            <person name="Heiman D."/>
            <person name="Howarth C."/>
            <person name="Mehta T."/>
            <person name="Neiman D."/>
            <person name="Pearson M."/>
            <person name="Roberts A."/>
            <person name="Saif S."/>
            <person name="Shea T."/>
            <person name="Shenoy N."/>
            <person name="Sisk P."/>
            <person name="Stolte C."/>
            <person name="Sykes S."/>
            <person name="White J."/>
            <person name="Yandava C."/>
            <person name="Burger G."/>
            <person name="Gray M.W."/>
            <person name="Holland P.W.H."/>
            <person name="King N."/>
            <person name="Lang F.B.F."/>
            <person name="Roger A.J."/>
            <person name="Ruiz-Trillo I."/>
            <person name="Haas B."/>
            <person name="Nusbaum C."/>
            <person name="Birren B."/>
        </authorList>
    </citation>
    <scope>NUCLEOTIDE SEQUENCE [LARGE SCALE GENOMIC DNA]</scope>
    <source>
        <strain evidence="2 3">JP610</strain>
    </source>
</reference>
<dbReference type="STRING" id="667725.A0A0L0FDS0"/>
<organism evidence="2 3">
    <name type="scientific">Sphaeroforma arctica JP610</name>
    <dbReference type="NCBI Taxonomy" id="667725"/>
    <lineage>
        <taxon>Eukaryota</taxon>
        <taxon>Ichthyosporea</taxon>
        <taxon>Ichthyophonida</taxon>
        <taxon>Sphaeroforma</taxon>
    </lineage>
</organism>
<keyword evidence="3" id="KW-1185">Reference proteome</keyword>
<dbReference type="GO" id="GO:0000339">
    <property type="term" value="F:RNA cap binding"/>
    <property type="evidence" value="ECO:0007669"/>
    <property type="project" value="InterPro"/>
</dbReference>
<dbReference type="GO" id="GO:0005634">
    <property type="term" value="C:nucleus"/>
    <property type="evidence" value="ECO:0007669"/>
    <property type="project" value="TreeGrafter"/>
</dbReference>
<dbReference type="PANTHER" id="PTHR12412">
    <property type="entry name" value="CAP BINDING PROTEIN"/>
    <property type="match status" value="1"/>
</dbReference>
<dbReference type="InterPro" id="IPR016024">
    <property type="entry name" value="ARM-type_fold"/>
</dbReference>
<feature type="non-terminal residue" evidence="2">
    <location>
        <position position="1"/>
    </location>
</feature>
<dbReference type="EMBL" id="KQ244650">
    <property type="protein sequence ID" value="KNC74208.1"/>
    <property type="molecule type" value="Genomic_DNA"/>
</dbReference>
<dbReference type="GO" id="GO:0005846">
    <property type="term" value="C:nuclear cap binding complex"/>
    <property type="evidence" value="ECO:0007669"/>
    <property type="project" value="InterPro"/>
</dbReference>
<dbReference type="Proteomes" id="UP000054560">
    <property type="component" value="Unassembled WGS sequence"/>
</dbReference>
<sequence>QVRAAVKKLEVPLTEEEIQAAIAAREDIMNMDEDLPADVDPEEYRKDKLADMNETLTDVLQEQKEAFLVVFQQFIVVIGTYFEEKGYIEGTNISSDPWCTVVLGRLLSFGRRYHREIAGFLVTLESLVFTSDCNSQILEVFAQFKDMHR</sequence>
<gene>
    <name evidence="2" type="ORF">SARC_13238</name>
</gene>
<dbReference type="InterPro" id="IPR015174">
    <property type="entry name" value="MIF4G-like_typ-2"/>
</dbReference>
<dbReference type="Gene3D" id="1.25.40.180">
    <property type="match status" value="1"/>
</dbReference>